<keyword evidence="2" id="KW-1185">Reference proteome</keyword>
<sequence>MDKPKHLKIPLQAIPDSTQDFNQTNFLGKGGYGRVYKGILSWVDYHNLPVTVKQLDVTGFQGQKEFYTESEARFLVAAPQRDDADLPAEYVDLIYCPG</sequence>
<gene>
    <name evidence="1" type="ORF">L6452_30308</name>
</gene>
<dbReference type="EMBL" id="CM042056">
    <property type="protein sequence ID" value="KAI3697349.1"/>
    <property type="molecule type" value="Genomic_DNA"/>
</dbReference>
<accession>A0ACB8ZHA9</accession>
<protein>
    <submittedName>
        <fullName evidence="1">Uncharacterized protein</fullName>
    </submittedName>
</protein>
<proteinExistence type="predicted"/>
<evidence type="ECO:0000313" key="2">
    <source>
        <dbReference type="Proteomes" id="UP001055879"/>
    </source>
</evidence>
<organism evidence="1 2">
    <name type="scientific">Arctium lappa</name>
    <name type="common">Greater burdock</name>
    <name type="synonym">Lappa major</name>
    <dbReference type="NCBI Taxonomy" id="4217"/>
    <lineage>
        <taxon>Eukaryota</taxon>
        <taxon>Viridiplantae</taxon>
        <taxon>Streptophyta</taxon>
        <taxon>Embryophyta</taxon>
        <taxon>Tracheophyta</taxon>
        <taxon>Spermatophyta</taxon>
        <taxon>Magnoliopsida</taxon>
        <taxon>eudicotyledons</taxon>
        <taxon>Gunneridae</taxon>
        <taxon>Pentapetalae</taxon>
        <taxon>asterids</taxon>
        <taxon>campanulids</taxon>
        <taxon>Asterales</taxon>
        <taxon>Asteraceae</taxon>
        <taxon>Carduoideae</taxon>
        <taxon>Cardueae</taxon>
        <taxon>Arctiinae</taxon>
        <taxon>Arctium</taxon>
    </lineage>
</organism>
<comment type="caution">
    <text evidence="1">The sequence shown here is derived from an EMBL/GenBank/DDBJ whole genome shotgun (WGS) entry which is preliminary data.</text>
</comment>
<dbReference type="Proteomes" id="UP001055879">
    <property type="component" value="Linkage Group LG10"/>
</dbReference>
<evidence type="ECO:0000313" key="1">
    <source>
        <dbReference type="EMBL" id="KAI3697349.1"/>
    </source>
</evidence>
<reference evidence="2" key="1">
    <citation type="journal article" date="2022" name="Mol. Ecol. Resour.">
        <title>The genomes of chicory, endive, great burdock and yacon provide insights into Asteraceae palaeo-polyploidization history and plant inulin production.</title>
        <authorList>
            <person name="Fan W."/>
            <person name="Wang S."/>
            <person name="Wang H."/>
            <person name="Wang A."/>
            <person name="Jiang F."/>
            <person name="Liu H."/>
            <person name="Zhao H."/>
            <person name="Xu D."/>
            <person name="Zhang Y."/>
        </authorList>
    </citation>
    <scope>NUCLEOTIDE SEQUENCE [LARGE SCALE GENOMIC DNA]</scope>
    <source>
        <strain evidence="2">cv. Niubang</strain>
    </source>
</reference>
<reference evidence="1 2" key="2">
    <citation type="journal article" date="2022" name="Mol. Ecol. Resour.">
        <title>The genomes of chicory, endive, great burdock and yacon provide insights into Asteraceae paleo-polyploidization history and plant inulin production.</title>
        <authorList>
            <person name="Fan W."/>
            <person name="Wang S."/>
            <person name="Wang H."/>
            <person name="Wang A."/>
            <person name="Jiang F."/>
            <person name="Liu H."/>
            <person name="Zhao H."/>
            <person name="Xu D."/>
            <person name="Zhang Y."/>
        </authorList>
    </citation>
    <scope>NUCLEOTIDE SEQUENCE [LARGE SCALE GENOMIC DNA]</scope>
    <source>
        <strain evidence="2">cv. Niubang</strain>
    </source>
</reference>
<name>A0ACB8ZHA9_ARCLA</name>